<evidence type="ECO:0000313" key="3">
    <source>
        <dbReference type="Proteomes" id="UP001139031"/>
    </source>
</evidence>
<dbReference type="InterPro" id="IPR037465">
    <property type="entry name" value="YlxR"/>
</dbReference>
<proteinExistence type="predicted"/>
<gene>
    <name evidence="2" type="ORF">K7C98_34750</name>
</gene>
<evidence type="ECO:0000313" key="2">
    <source>
        <dbReference type="EMBL" id="MBZ5714420.1"/>
    </source>
</evidence>
<dbReference type="SUPFAM" id="SSF64376">
    <property type="entry name" value="YlxR-like"/>
    <property type="match status" value="1"/>
</dbReference>
<reference evidence="2" key="1">
    <citation type="submission" date="2021-08" db="EMBL/GenBank/DDBJ databases">
        <authorList>
            <person name="Stevens D.C."/>
        </authorList>
    </citation>
    <scope>NUCLEOTIDE SEQUENCE</scope>
    <source>
        <strain evidence="2">DSM 53165</strain>
    </source>
</reference>
<dbReference type="RefSeq" id="WP_224196143.1">
    <property type="nucleotide sequence ID" value="NZ_JAIRAU010000047.1"/>
</dbReference>
<dbReference type="InterPro" id="IPR035931">
    <property type="entry name" value="YlxR-like_sf"/>
</dbReference>
<dbReference type="PANTHER" id="PTHR34215">
    <property type="entry name" value="BLL0784 PROTEIN"/>
    <property type="match status" value="1"/>
</dbReference>
<organism evidence="2 3">
    <name type="scientific">Nannocystis pusilla</name>
    <dbReference type="NCBI Taxonomy" id="889268"/>
    <lineage>
        <taxon>Bacteria</taxon>
        <taxon>Pseudomonadati</taxon>
        <taxon>Myxococcota</taxon>
        <taxon>Polyangia</taxon>
        <taxon>Nannocystales</taxon>
        <taxon>Nannocystaceae</taxon>
        <taxon>Nannocystis</taxon>
    </lineage>
</organism>
<dbReference type="Pfam" id="PF04296">
    <property type="entry name" value="YlxR"/>
    <property type="match status" value="1"/>
</dbReference>
<feature type="domain" description="YlxR" evidence="1">
    <location>
        <begin position="16"/>
        <end position="100"/>
    </location>
</feature>
<comment type="caution">
    <text evidence="2">The sequence shown here is derived from an EMBL/GenBank/DDBJ whole genome shotgun (WGS) entry which is preliminary data.</text>
</comment>
<dbReference type="Gene3D" id="3.30.1230.10">
    <property type="entry name" value="YlxR-like"/>
    <property type="match status" value="1"/>
</dbReference>
<evidence type="ECO:0000259" key="1">
    <source>
        <dbReference type="Pfam" id="PF04296"/>
    </source>
</evidence>
<dbReference type="EMBL" id="JAIRAU010000047">
    <property type="protein sequence ID" value="MBZ5714420.1"/>
    <property type="molecule type" value="Genomic_DNA"/>
</dbReference>
<sequence length="151" mass="16025">MTTATEVASNMHAPMRTCVGCRAVRPQAELLRSKLFHVGTDESADKEQVLPDQSVRTCAKRHGLRASSGRSAYVCPARACMERAARRGGFARAFARKTPPVDPAALWSAHGEVLAGMIDLLNRSGGTAAAPRVQRLAALATAMRAAVGRVS</sequence>
<accession>A0ABS7U1L8</accession>
<name>A0ABS7U1L8_9BACT</name>
<dbReference type="PANTHER" id="PTHR34215:SF1">
    <property type="entry name" value="YLXR DOMAIN-CONTAINING PROTEIN"/>
    <property type="match status" value="1"/>
</dbReference>
<dbReference type="InterPro" id="IPR007393">
    <property type="entry name" value="YlxR_dom"/>
</dbReference>
<protein>
    <submittedName>
        <fullName evidence="2">DUF448 domain-containing protein</fullName>
    </submittedName>
</protein>
<keyword evidence="3" id="KW-1185">Reference proteome</keyword>
<dbReference type="Proteomes" id="UP001139031">
    <property type="component" value="Unassembled WGS sequence"/>
</dbReference>